<dbReference type="GO" id="GO:0005829">
    <property type="term" value="C:cytosol"/>
    <property type="evidence" value="ECO:0007669"/>
    <property type="project" value="TreeGrafter"/>
</dbReference>
<comment type="pathway">
    <text evidence="2 7">One-carbon metabolism; tetrahydrofolate interconversion.</text>
</comment>
<keyword evidence="10" id="KW-1185">Reference proteome</keyword>
<evidence type="ECO:0000256" key="1">
    <source>
        <dbReference type="ARBA" id="ARBA00001974"/>
    </source>
</evidence>
<evidence type="ECO:0000256" key="3">
    <source>
        <dbReference type="ARBA" id="ARBA00006743"/>
    </source>
</evidence>
<dbReference type="PANTHER" id="PTHR45754:SF3">
    <property type="entry name" value="METHYLENETETRAHYDROFOLATE REDUCTASE (NADPH)"/>
    <property type="match status" value="1"/>
</dbReference>
<dbReference type="InterPro" id="IPR003171">
    <property type="entry name" value="Mehydrof_redctse-like"/>
</dbReference>
<evidence type="ECO:0000256" key="2">
    <source>
        <dbReference type="ARBA" id="ARBA00004777"/>
    </source>
</evidence>
<reference evidence="9" key="1">
    <citation type="journal article" date="2020" name="G3 (Bethesda)">
        <title>High-Quality Assemblies for Three Invasive Social Wasps from the &lt;i&gt;Vespula&lt;/i&gt; Genus.</title>
        <authorList>
            <person name="Harrop T.W.R."/>
            <person name="Guhlin J."/>
            <person name="McLaughlin G.M."/>
            <person name="Permina E."/>
            <person name="Stockwell P."/>
            <person name="Gilligan J."/>
            <person name="Le Lec M.F."/>
            <person name="Gruber M.A.M."/>
            <person name="Quinn O."/>
            <person name="Lovegrove M."/>
            <person name="Duncan E.J."/>
            <person name="Remnant E.J."/>
            <person name="Van Eeckhoven J."/>
            <person name="Graham B."/>
            <person name="Knapp R.A."/>
            <person name="Langford K.W."/>
            <person name="Kronenberg Z."/>
            <person name="Press M.O."/>
            <person name="Eacker S.M."/>
            <person name="Wilson-Rankin E.E."/>
            <person name="Purcell J."/>
            <person name="Lester P.J."/>
            <person name="Dearden P.K."/>
        </authorList>
    </citation>
    <scope>NUCLEOTIDE SEQUENCE</scope>
    <source>
        <strain evidence="9">Volc-1</strain>
    </source>
</reference>
<dbReference type="CDD" id="cd00537">
    <property type="entry name" value="MTHFR"/>
    <property type="match status" value="1"/>
</dbReference>
<feature type="transmembrane region" description="Helical" evidence="8">
    <location>
        <begin position="34"/>
        <end position="55"/>
    </location>
</feature>
<keyword evidence="8" id="KW-0472">Membrane</keyword>
<dbReference type="Pfam" id="PF02219">
    <property type="entry name" value="MTHFR"/>
    <property type="match status" value="1"/>
</dbReference>
<dbReference type="AlphaFoldDB" id="A0A834NGZ0"/>
<dbReference type="SUPFAM" id="SSF51730">
    <property type="entry name" value="FAD-linked oxidoreductase"/>
    <property type="match status" value="1"/>
</dbReference>
<evidence type="ECO:0000256" key="5">
    <source>
        <dbReference type="ARBA" id="ARBA00022827"/>
    </source>
</evidence>
<organism evidence="9 10">
    <name type="scientific">Vespula pensylvanica</name>
    <name type="common">Western yellow jacket</name>
    <name type="synonym">Wasp</name>
    <dbReference type="NCBI Taxonomy" id="30213"/>
    <lineage>
        <taxon>Eukaryota</taxon>
        <taxon>Metazoa</taxon>
        <taxon>Ecdysozoa</taxon>
        <taxon>Arthropoda</taxon>
        <taxon>Hexapoda</taxon>
        <taxon>Insecta</taxon>
        <taxon>Pterygota</taxon>
        <taxon>Neoptera</taxon>
        <taxon>Endopterygota</taxon>
        <taxon>Hymenoptera</taxon>
        <taxon>Apocrita</taxon>
        <taxon>Aculeata</taxon>
        <taxon>Vespoidea</taxon>
        <taxon>Vespidae</taxon>
        <taxon>Vespinae</taxon>
        <taxon>Vespula</taxon>
    </lineage>
</organism>
<dbReference type="GO" id="GO:0035999">
    <property type="term" value="P:tetrahydrofolate interconversion"/>
    <property type="evidence" value="ECO:0007669"/>
    <property type="project" value="UniProtKB-UniPathway"/>
</dbReference>
<gene>
    <name evidence="9" type="ORF">H0235_014699</name>
</gene>
<dbReference type="GO" id="GO:0009086">
    <property type="term" value="P:methionine biosynthetic process"/>
    <property type="evidence" value="ECO:0007669"/>
    <property type="project" value="TreeGrafter"/>
</dbReference>
<dbReference type="PANTHER" id="PTHR45754">
    <property type="entry name" value="METHYLENETETRAHYDROFOLATE REDUCTASE"/>
    <property type="match status" value="1"/>
</dbReference>
<evidence type="ECO:0000313" key="9">
    <source>
        <dbReference type="EMBL" id="KAF7407043.1"/>
    </source>
</evidence>
<dbReference type="GO" id="GO:0004489">
    <property type="term" value="F:methylenetetrahydrofolate reductase [NAD(P)H] activity"/>
    <property type="evidence" value="ECO:0007669"/>
    <property type="project" value="InterPro"/>
</dbReference>
<protein>
    <recommendedName>
        <fullName evidence="11">Methylenetetrahydrofolate reductase (NAD(P)H)</fullName>
    </recommendedName>
</protein>
<evidence type="ECO:0000313" key="10">
    <source>
        <dbReference type="Proteomes" id="UP000600918"/>
    </source>
</evidence>
<keyword evidence="6" id="KW-0560">Oxidoreductase</keyword>
<dbReference type="EMBL" id="JACSDY010000015">
    <property type="protein sequence ID" value="KAF7407043.1"/>
    <property type="molecule type" value="Genomic_DNA"/>
</dbReference>
<accession>A0A834NGZ0</accession>
<comment type="similarity">
    <text evidence="3">Belongs to the methylenetetrahydrofolate reductase family.</text>
</comment>
<keyword evidence="8" id="KW-0812">Transmembrane</keyword>
<comment type="cofactor">
    <cofactor evidence="1">
        <name>FAD</name>
        <dbReference type="ChEBI" id="CHEBI:57692"/>
    </cofactor>
</comment>
<evidence type="ECO:0000256" key="6">
    <source>
        <dbReference type="ARBA" id="ARBA00023002"/>
    </source>
</evidence>
<dbReference type="GO" id="GO:0071949">
    <property type="term" value="F:FAD binding"/>
    <property type="evidence" value="ECO:0007669"/>
    <property type="project" value="TreeGrafter"/>
</dbReference>
<evidence type="ECO:0000256" key="8">
    <source>
        <dbReference type="SAM" id="Phobius"/>
    </source>
</evidence>
<dbReference type="InterPro" id="IPR029041">
    <property type="entry name" value="FAD-linked_oxidoreductase-like"/>
</dbReference>
<evidence type="ECO:0000256" key="4">
    <source>
        <dbReference type="ARBA" id="ARBA00022630"/>
    </source>
</evidence>
<sequence length="427" mass="48447">MFVPDRDNLLASIRKPCEDIFSCTDALLELNDQYSPQIVLLCACAIFGALLISFIPGRIPNRIPGSISARIPGLFPGPFPGLFPGFSGSIVIAKCAKLIMRSFVAGIKVTLEGKINNDNDCKITKDCRLNRRTNEMVDLQQVINEKVNKKEVFYSFELFPMKGSSDIYKRFFAEMDKYSPLFYALTWHSKGLINSYLSLDIVEQFPSRTLLHLAAKGLKRCNVEMILKRAYNLGIRNIFALQGDSILEDGDFPHAIDLVKFIRSCFGKKFSICVAGYPDMHPLSPNKDFDLFYLKAKVDAGADFIITQIFFESDTFINFVNDCKNIGITIPIIPGIFPIPEYKCLQRMTNICRLHIPRKIVDRLETIKDDDEAVKNFGIEFAIDLIKDILESRASYGFHLFTLNKIPMAQNICNQLNLTYQLHSEQL</sequence>
<dbReference type="Gene3D" id="3.20.20.220">
    <property type="match status" value="1"/>
</dbReference>
<name>A0A834NGZ0_VESPE</name>
<keyword evidence="4" id="KW-0285">Flavoprotein</keyword>
<evidence type="ECO:0008006" key="11">
    <source>
        <dbReference type="Google" id="ProtNLM"/>
    </source>
</evidence>
<comment type="caution">
    <text evidence="9">The sequence shown here is derived from an EMBL/GenBank/DDBJ whole genome shotgun (WGS) entry which is preliminary data.</text>
</comment>
<keyword evidence="5" id="KW-0274">FAD</keyword>
<evidence type="ECO:0000256" key="7">
    <source>
        <dbReference type="RuleBase" id="RU004254"/>
    </source>
</evidence>
<keyword evidence="8" id="KW-1133">Transmembrane helix</keyword>
<dbReference type="UniPathway" id="UPA00193"/>
<proteinExistence type="inferred from homology"/>
<dbReference type="Proteomes" id="UP000600918">
    <property type="component" value="Unassembled WGS sequence"/>
</dbReference>